<sequence length="162" mass="18350">MMARQVRKTIFSRGSAPHAVCAFGVTDRPRDARHQGSSFIPSRQSHTGQSRLQPEWESGKENIGKRENKINLTSPCPQFHRHISCRPMSTKQDPWALGARQFMVSFGRRPQLGSARRPFYCRRPGFPFSPPHLDPRCCILAQSEPSCTVTTSRPFFFSCSKG</sequence>
<name>A0ACD0WLB5_CLALS</name>
<protein>
    <submittedName>
        <fullName evidence="1">Prenylated Rab acceptor</fullName>
    </submittedName>
</protein>
<keyword evidence="2" id="KW-1185">Reference proteome</keyword>
<gene>
    <name evidence="1" type="ORF">EJF14_40246</name>
</gene>
<accession>A0ACD0WLB5</accession>
<dbReference type="Proteomes" id="UP000326582">
    <property type="component" value="Chromosome 4"/>
</dbReference>
<evidence type="ECO:0000313" key="1">
    <source>
        <dbReference type="EMBL" id="QFZ28215.1"/>
    </source>
</evidence>
<proteinExistence type="predicted"/>
<dbReference type="EMBL" id="CP038487">
    <property type="protein sequence ID" value="QFZ28215.1"/>
    <property type="molecule type" value="Genomic_DNA"/>
</dbReference>
<organism evidence="1 2">
    <name type="scientific">Clavispora lusitaniae</name>
    <name type="common">Candida lusitaniae</name>
    <dbReference type="NCBI Taxonomy" id="36911"/>
    <lineage>
        <taxon>Eukaryota</taxon>
        <taxon>Fungi</taxon>
        <taxon>Dikarya</taxon>
        <taxon>Ascomycota</taxon>
        <taxon>Saccharomycotina</taxon>
        <taxon>Pichiomycetes</taxon>
        <taxon>Metschnikowiaceae</taxon>
        <taxon>Clavispora</taxon>
    </lineage>
</organism>
<evidence type="ECO:0000313" key="2">
    <source>
        <dbReference type="Proteomes" id="UP000326582"/>
    </source>
</evidence>
<reference evidence="2" key="1">
    <citation type="journal article" date="2019" name="MBio">
        <title>Comparative genomics for the elucidation of multidrug resistance (MDR) in Candida lusitaniae.</title>
        <authorList>
            <person name="Kannan A."/>
            <person name="Asner S.A."/>
            <person name="Trachsel E."/>
            <person name="Kelly S."/>
            <person name="Parker J."/>
            <person name="Sanglard D."/>
        </authorList>
    </citation>
    <scope>NUCLEOTIDE SEQUENCE [LARGE SCALE GENOMIC DNA]</scope>
    <source>
        <strain evidence="2">P1</strain>
    </source>
</reference>